<dbReference type="RefSeq" id="WP_185712777.1">
    <property type="nucleotide sequence ID" value="NZ_CP069306.1"/>
</dbReference>
<keyword evidence="1" id="KW-0808">Transferase</keyword>
<dbReference type="GO" id="GO:0016301">
    <property type="term" value="F:kinase activity"/>
    <property type="evidence" value="ECO:0007669"/>
    <property type="project" value="UniProtKB-KW"/>
</dbReference>
<reference evidence="1" key="1">
    <citation type="submission" date="2022-09" db="EMBL/GenBank/DDBJ databases">
        <title>The genome sequence of Rhodococcus aetherivorans N1.</title>
        <authorList>
            <person name="Jiang W."/>
        </authorList>
    </citation>
    <scope>NUCLEOTIDE SEQUENCE</scope>
    <source>
        <strain evidence="1">N1</strain>
    </source>
</reference>
<organism evidence="1 2">
    <name type="scientific">Rhodococcus aetherivorans</name>
    <dbReference type="NCBI Taxonomy" id="191292"/>
    <lineage>
        <taxon>Bacteria</taxon>
        <taxon>Bacillati</taxon>
        <taxon>Actinomycetota</taxon>
        <taxon>Actinomycetes</taxon>
        <taxon>Mycobacteriales</taxon>
        <taxon>Nocardiaceae</taxon>
        <taxon>Rhodococcus</taxon>
    </lineage>
</organism>
<dbReference type="AlphaFoldDB" id="A0AA46SBK1"/>
<dbReference type="GeneID" id="83621586"/>
<proteinExistence type="predicted"/>
<dbReference type="Gene3D" id="3.40.50.300">
    <property type="entry name" value="P-loop containing nucleotide triphosphate hydrolases"/>
    <property type="match status" value="1"/>
</dbReference>
<accession>A0AA46SBK1</accession>
<keyword evidence="1" id="KW-0418">Kinase</keyword>
<dbReference type="InterPro" id="IPR027417">
    <property type="entry name" value="P-loop_NTPase"/>
</dbReference>
<dbReference type="Proteomes" id="UP001163947">
    <property type="component" value="Chromosome"/>
</dbReference>
<sequence length="219" mass="24048">MTMFTPINPADLAGVIAERAAGHRRRVCVGISAADAAAPLNLAEEVAARLRVEGRPAAVLSLHDFVRPASLRFEHGRTDYESYRTNWFDYGALDREVVRGLHEKKRWLPRLWDEAGDRSARARRVDAPDGQVLVVAGPMLLGRGLAFDVAVHLAMSRAALGRLTPDEDRWTIPPLLEHDAAAAAEADIVVRYDHPDRPAMHAAGAIRSGNGDRRSGQRQ</sequence>
<evidence type="ECO:0000313" key="2">
    <source>
        <dbReference type="Proteomes" id="UP001163947"/>
    </source>
</evidence>
<protein>
    <submittedName>
        <fullName evidence="1">Uridine kinase</fullName>
    </submittedName>
</protein>
<evidence type="ECO:0000313" key="1">
    <source>
        <dbReference type="EMBL" id="UYF91699.1"/>
    </source>
</evidence>
<name>A0AA46SBK1_9NOCA</name>
<dbReference type="EMBL" id="CP106982">
    <property type="protein sequence ID" value="UYF91699.1"/>
    <property type="molecule type" value="Genomic_DNA"/>
</dbReference>
<gene>
    <name evidence="1" type="ORF">OCS65_14175</name>
</gene>